<dbReference type="EMBL" id="JAIQCV010000002">
    <property type="protein sequence ID" value="KAH1122292.1"/>
    <property type="molecule type" value="Genomic_DNA"/>
</dbReference>
<dbReference type="PANTHER" id="PTHR46890:SF48">
    <property type="entry name" value="RNA-DIRECTED DNA POLYMERASE"/>
    <property type="match status" value="1"/>
</dbReference>
<dbReference type="Pfam" id="PF00078">
    <property type="entry name" value="RVT_1"/>
    <property type="match status" value="1"/>
</dbReference>
<reference evidence="2 3" key="1">
    <citation type="journal article" date="2021" name="Plant Biotechnol. J.">
        <title>Multi-omics assisted identification of the key and species-specific regulatory components of drought-tolerant mechanisms in Gossypium stocksii.</title>
        <authorList>
            <person name="Yu D."/>
            <person name="Ke L."/>
            <person name="Zhang D."/>
            <person name="Wu Y."/>
            <person name="Sun Y."/>
            <person name="Mei J."/>
            <person name="Sun J."/>
            <person name="Sun Y."/>
        </authorList>
    </citation>
    <scope>NUCLEOTIDE SEQUENCE [LARGE SCALE GENOMIC DNA]</scope>
    <source>
        <strain evidence="3">cv. E1</strain>
        <tissue evidence="2">Leaf</tissue>
    </source>
</reference>
<dbReference type="SUPFAM" id="SSF56672">
    <property type="entry name" value="DNA/RNA polymerases"/>
    <property type="match status" value="1"/>
</dbReference>
<sequence length="172" mass="19438">MGLKSILNALEEVSVYHGGTRLVLRSKAFPKDIGVMVDDNEAGGRLISDNVLLAYEILHTLNQKRLGNKGFMAVKLDMSKAYNRVEWSFIKEMMVRMGFMTNWIDTIMKCLASVSYSVVVNGCIGEKFQPSRGLRQGDPLTPFLFVICGEGLSYLIWLVDREESLKRVKVIR</sequence>
<gene>
    <name evidence="2" type="ORF">J1N35_005452</name>
</gene>
<dbReference type="AlphaFoldDB" id="A0A9D3WDV1"/>
<comment type="caution">
    <text evidence="2">The sequence shown here is derived from an EMBL/GenBank/DDBJ whole genome shotgun (WGS) entry which is preliminary data.</text>
</comment>
<keyword evidence="3" id="KW-1185">Reference proteome</keyword>
<evidence type="ECO:0000259" key="1">
    <source>
        <dbReference type="Pfam" id="PF00078"/>
    </source>
</evidence>
<dbReference type="Proteomes" id="UP000828251">
    <property type="component" value="Unassembled WGS sequence"/>
</dbReference>
<feature type="domain" description="Reverse transcriptase" evidence="1">
    <location>
        <begin position="65"/>
        <end position="149"/>
    </location>
</feature>
<accession>A0A9D3WDV1</accession>
<evidence type="ECO:0000313" key="2">
    <source>
        <dbReference type="EMBL" id="KAH1122292.1"/>
    </source>
</evidence>
<proteinExistence type="predicted"/>
<dbReference type="InterPro" id="IPR052343">
    <property type="entry name" value="Retrotransposon-Effector_Assoc"/>
</dbReference>
<protein>
    <recommendedName>
        <fullName evidence="1">Reverse transcriptase domain-containing protein</fullName>
    </recommendedName>
</protein>
<dbReference type="InterPro" id="IPR000477">
    <property type="entry name" value="RT_dom"/>
</dbReference>
<dbReference type="InterPro" id="IPR043502">
    <property type="entry name" value="DNA/RNA_pol_sf"/>
</dbReference>
<name>A0A9D3WDV1_9ROSI</name>
<dbReference type="PANTHER" id="PTHR46890">
    <property type="entry name" value="NON-LTR RETROLELEMENT REVERSE TRANSCRIPTASE-LIKE PROTEIN-RELATED"/>
    <property type="match status" value="1"/>
</dbReference>
<evidence type="ECO:0000313" key="3">
    <source>
        <dbReference type="Proteomes" id="UP000828251"/>
    </source>
</evidence>
<dbReference type="OrthoDB" id="1932527at2759"/>
<organism evidence="2 3">
    <name type="scientific">Gossypium stocksii</name>
    <dbReference type="NCBI Taxonomy" id="47602"/>
    <lineage>
        <taxon>Eukaryota</taxon>
        <taxon>Viridiplantae</taxon>
        <taxon>Streptophyta</taxon>
        <taxon>Embryophyta</taxon>
        <taxon>Tracheophyta</taxon>
        <taxon>Spermatophyta</taxon>
        <taxon>Magnoliopsida</taxon>
        <taxon>eudicotyledons</taxon>
        <taxon>Gunneridae</taxon>
        <taxon>Pentapetalae</taxon>
        <taxon>rosids</taxon>
        <taxon>malvids</taxon>
        <taxon>Malvales</taxon>
        <taxon>Malvaceae</taxon>
        <taxon>Malvoideae</taxon>
        <taxon>Gossypium</taxon>
    </lineage>
</organism>